<evidence type="ECO:0000313" key="2">
    <source>
        <dbReference type="Proteomes" id="UP000307720"/>
    </source>
</evidence>
<sequence>MEEFFRQRLSQLRAQKGVSARDMSLSLGQSESYINKIENGKSLPSMQVFFYICDYFGISPQEFFDAENRNPTAAGALADDIKTLTDSQIASIADIVKGLKR</sequence>
<keyword evidence="2" id="KW-1185">Reference proteome</keyword>
<accession>A0AC61QZ29</accession>
<proteinExistence type="predicted"/>
<gene>
    <name evidence="1" type="ORF">E5357_09245</name>
</gene>
<comment type="caution">
    <text evidence="1">The sequence shown here is derived from an EMBL/GenBank/DDBJ whole genome shotgun (WGS) entry which is preliminary data.</text>
</comment>
<organism evidence="1 2">
    <name type="scientific">Hominisplanchenecus murintestinalis</name>
    <dbReference type="NCBI Taxonomy" id="2941517"/>
    <lineage>
        <taxon>Bacteria</taxon>
        <taxon>Bacillati</taxon>
        <taxon>Bacillota</taxon>
        <taxon>Clostridia</taxon>
        <taxon>Lachnospirales</taxon>
        <taxon>Lachnospiraceae</taxon>
        <taxon>Hominisplanchenecus</taxon>
    </lineage>
</organism>
<reference evidence="1" key="1">
    <citation type="submission" date="2019-04" db="EMBL/GenBank/DDBJ databases">
        <title>Microbes associate with the intestines of laboratory mice.</title>
        <authorList>
            <person name="Navarre W."/>
            <person name="Wong E."/>
            <person name="Huang K."/>
            <person name="Tropini C."/>
            <person name="Ng K."/>
            <person name="Yu B."/>
        </authorList>
    </citation>
    <scope>NUCLEOTIDE SEQUENCE</scope>
    <source>
        <strain evidence="1">NM72_1-8</strain>
    </source>
</reference>
<name>A0AC61QZ29_9FIRM</name>
<dbReference type="Proteomes" id="UP000307720">
    <property type="component" value="Unassembled WGS sequence"/>
</dbReference>
<dbReference type="EMBL" id="SRZB01000018">
    <property type="protein sequence ID" value="TGX98392.1"/>
    <property type="molecule type" value="Genomic_DNA"/>
</dbReference>
<evidence type="ECO:0000313" key="1">
    <source>
        <dbReference type="EMBL" id="TGX98392.1"/>
    </source>
</evidence>
<protein>
    <submittedName>
        <fullName evidence="1">XRE family transcriptional regulator</fullName>
    </submittedName>
</protein>